<proteinExistence type="predicted"/>
<name>A0A9E6XZZ7_9ACTN</name>
<evidence type="ECO:0000256" key="2">
    <source>
        <dbReference type="ARBA" id="ARBA00022714"/>
    </source>
</evidence>
<evidence type="ECO:0000256" key="6">
    <source>
        <dbReference type="ARBA" id="ARBA00023014"/>
    </source>
</evidence>
<dbReference type="GO" id="GO:0051537">
    <property type="term" value="F:2 iron, 2 sulfur cluster binding"/>
    <property type="evidence" value="ECO:0007669"/>
    <property type="project" value="UniProtKB-KW"/>
</dbReference>
<evidence type="ECO:0000256" key="4">
    <source>
        <dbReference type="ARBA" id="ARBA00023002"/>
    </source>
</evidence>
<dbReference type="Proteomes" id="UP001162834">
    <property type="component" value="Chromosome"/>
</dbReference>
<keyword evidence="6" id="KW-0411">Iron-sulfur</keyword>
<dbReference type="PROSITE" id="PS51296">
    <property type="entry name" value="RIESKE"/>
    <property type="match status" value="1"/>
</dbReference>
<dbReference type="CDD" id="cd03469">
    <property type="entry name" value="Rieske_RO_Alpha_N"/>
    <property type="match status" value="1"/>
</dbReference>
<accession>A0A9E6XZZ7</accession>
<keyword evidence="3" id="KW-0479">Metal-binding</keyword>
<evidence type="ECO:0000256" key="5">
    <source>
        <dbReference type="ARBA" id="ARBA00023004"/>
    </source>
</evidence>
<comment type="cofactor">
    <cofactor evidence="1">
        <name>Fe cation</name>
        <dbReference type="ChEBI" id="CHEBI:24875"/>
    </cofactor>
</comment>
<sequence length="380" mass="43052">MASVIEQRGYFTSLPRNYYVSPEVFETELERGLRRQWLYAGHISQVRDTGGYFSRLVGPESMIVTRDDEDEIRAFFNVCRHRGAQLCPSGTAGRAKQFVCPYHRWSYGLDGRLLGAPGSPDGLDFDYRDWPLHEALCDTFHGGIWVWLGDPAEAPSLRETLEPMVNDLAMLERVRPERTKIAHQETYDIKANWKLLLENNCECYHCAGAHPSLAATCDYAGFFTPRDEEVAKLSGPQRHFPLREGMKTFSMDGEWVSRKPLGCGFVPDYSCGYINVPFFSGPVYFADHGVHLDLTPIDKDTTRLVCQWFVHEDAVESEDYDVEKLIGVFHVTNIEDGELAALNQRGVNSHRFVPGPNSPTREPFIKAALEKYLALMDDAA</sequence>
<evidence type="ECO:0000256" key="1">
    <source>
        <dbReference type="ARBA" id="ARBA00001962"/>
    </source>
</evidence>
<dbReference type="Gene3D" id="2.102.10.10">
    <property type="entry name" value="Rieske [2Fe-2S] iron-sulphur domain"/>
    <property type="match status" value="1"/>
</dbReference>
<dbReference type="EMBL" id="CP087164">
    <property type="protein sequence ID" value="UGS37278.1"/>
    <property type="molecule type" value="Genomic_DNA"/>
</dbReference>
<keyword evidence="4 8" id="KW-0560">Oxidoreductase</keyword>
<evidence type="ECO:0000313" key="9">
    <source>
        <dbReference type="Proteomes" id="UP001162834"/>
    </source>
</evidence>
<keyword evidence="2" id="KW-0001">2Fe-2S</keyword>
<dbReference type="InterPro" id="IPR036922">
    <property type="entry name" value="Rieske_2Fe-2S_sf"/>
</dbReference>
<keyword evidence="5" id="KW-0408">Iron</keyword>
<dbReference type="PANTHER" id="PTHR43756:SF5">
    <property type="entry name" value="CHOLINE MONOOXYGENASE, CHLOROPLASTIC"/>
    <property type="match status" value="1"/>
</dbReference>
<keyword evidence="9" id="KW-1185">Reference proteome</keyword>
<dbReference type="Pfam" id="PF00848">
    <property type="entry name" value="Ring_hydroxyl_A"/>
    <property type="match status" value="1"/>
</dbReference>
<dbReference type="GO" id="GO:0016705">
    <property type="term" value="F:oxidoreductase activity, acting on paired donors, with incorporation or reduction of molecular oxygen"/>
    <property type="evidence" value="ECO:0007669"/>
    <property type="project" value="UniProtKB-ARBA"/>
</dbReference>
<keyword evidence="8" id="KW-0503">Monooxygenase</keyword>
<dbReference type="GO" id="GO:0005506">
    <property type="term" value="F:iron ion binding"/>
    <property type="evidence" value="ECO:0007669"/>
    <property type="project" value="InterPro"/>
</dbReference>
<dbReference type="KEGG" id="sbae:DSM104329_03693"/>
<reference evidence="8" key="1">
    <citation type="journal article" date="2022" name="Int. J. Syst. Evol. Microbiol.">
        <title>Pseudomonas aegrilactucae sp. nov. and Pseudomonas morbosilactucae sp. nov., pathogens causing bacterial rot of lettuce in Japan.</title>
        <authorList>
            <person name="Sawada H."/>
            <person name="Fujikawa T."/>
            <person name="Satou M."/>
        </authorList>
    </citation>
    <scope>NUCLEOTIDE SEQUENCE</scope>
    <source>
        <strain evidence="8">0166_1</strain>
    </source>
</reference>
<gene>
    <name evidence="8" type="primary">yeaW_3</name>
    <name evidence="8" type="ORF">DSM104329_03693</name>
</gene>
<protein>
    <submittedName>
        <fullName evidence="8">Carnitine monooxygenase oxygenase subunit</fullName>
        <ecNumber evidence="8">1.14.13.239</ecNumber>
    </submittedName>
</protein>
<dbReference type="GO" id="GO:0004497">
    <property type="term" value="F:monooxygenase activity"/>
    <property type="evidence" value="ECO:0007669"/>
    <property type="project" value="UniProtKB-KW"/>
</dbReference>
<dbReference type="AlphaFoldDB" id="A0A9E6XZZ7"/>
<dbReference type="PRINTS" id="PR00090">
    <property type="entry name" value="RNGDIOXGNASE"/>
</dbReference>
<dbReference type="PANTHER" id="PTHR43756">
    <property type="entry name" value="CHOLINE MONOOXYGENASE, CHLOROPLASTIC"/>
    <property type="match status" value="1"/>
</dbReference>
<evidence type="ECO:0000259" key="7">
    <source>
        <dbReference type="PROSITE" id="PS51296"/>
    </source>
</evidence>
<dbReference type="Gene3D" id="3.90.380.10">
    <property type="entry name" value="Naphthalene 1,2-dioxygenase Alpha Subunit, Chain A, domain 1"/>
    <property type="match status" value="1"/>
</dbReference>
<dbReference type="SUPFAM" id="SSF55961">
    <property type="entry name" value="Bet v1-like"/>
    <property type="match status" value="1"/>
</dbReference>
<evidence type="ECO:0000256" key="3">
    <source>
        <dbReference type="ARBA" id="ARBA00022723"/>
    </source>
</evidence>
<evidence type="ECO:0000313" key="8">
    <source>
        <dbReference type="EMBL" id="UGS37278.1"/>
    </source>
</evidence>
<dbReference type="InterPro" id="IPR015879">
    <property type="entry name" value="Ring_hydroxy_dOase_asu_C_dom"/>
</dbReference>
<dbReference type="InterPro" id="IPR017941">
    <property type="entry name" value="Rieske_2Fe-2S"/>
</dbReference>
<dbReference type="SUPFAM" id="SSF50022">
    <property type="entry name" value="ISP domain"/>
    <property type="match status" value="1"/>
</dbReference>
<organism evidence="8 9">
    <name type="scientific">Capillimicrobium parvum</name>
    <dbReference type="NCBI Taxonomy" id="2884022"/>
    <lineage>
        <taxon>Bacteria</taxon>
        <taxon>Bacillati</taxon>
        <taxon>Actinomycetota</taxon>
        <taxon>Thermoleophilia</taxon>
        <taxon>Solirubrobacterales</taxon>
        <taxon>Capillimicrobiaceae</taxon>
        <taxon>Capillimicrobium</taxon>
    </lineage>
</organism>
<feature type="domain" description="Rieske" evidence="7">
    <location>
        <begin position="38"/>
        <end position="146"/>
    </location>
</feature>
<dbReference type="EC" id="1.14.13.239" evidence="8"/>
<dbReference type="RefSeq" id="WP_259311335.1">
    <property type="nucleotide sequence ID" value="NZ_CP087164.1"/>
</dbReference>
<dbReference type="InterPro" id="IPR001663">
    <property type="entry name" value="Rng_hydr_dOase-A"/>
</dbReference>
<dbReference type="Pfam" id="PF00355">
    <property type="entry name" value="Rieske"/>
    <property type="match status" value="1"/>
</dbReference>